<evidence type="ECO:0000313" key="12">
    <source>
        <dbReference type="Proteomes" id="UP000694562"/>
    </source>
</evidence>
<keyword evidence="5" id="KW-0966">Cell projection</keyword>
<proteinExistence type="inferred from homology"/>
<protein>
    <recommendedName>
        <fullName evidence="7">Cilia- and flagella-associated protein 45</fullName>
    </recommendedName>
</protein>
<dbReference type="InterPro" id="IPR043597">
    <property type="entry name" value="TPH_dom"/>
</dbReference>
<dbReference type="InterPro" id="IPR033253">
    <property type="entry name" value="CFAP45"/>
</dbReference>
<keyword evidence="4" id="KW-0969">Cilium</keyword>
<dbReference type="PANTHER" id="PTHR15504:SF0">
    <property type="entry name" value="CILIA- AND FLAGELLA-ASSOCIATED PROTEIN 45"/>
    <property type="match status" value="1"/>
</dbReference>
<evidence type="ECO:0000256" key="4">
    <source>
        <dbReference type="ARBA" id="ARBA00023069"/>
    </source>
</evidence>
<organism evidence="11 12">
    <name type="scientific">Falco tinnunculus</name>
    <name type="common">Common kestrel</name>
    <dbReference type="NCBI Taxonomy" id="100819"/>
    <lineage>
        <taxon>Eukaryota</taxon>
        <taxon>Metazoa</taxon>
        <taxon>Chordata</taxon>
        <taxon>Craniata</taxon>
        <taxon>Vertebrata</taxon>
        <taxon>Euteleostomi</taxon>
        <taxon>Archelosauria</taxon>
        <taxon>Archosauria</taxon>
        <taxon>Dinosauria</taxon>
        <taxon>Saurischia</taxon>
        <taxon>Theropoda</taxon>
        <taxon>Coelurosauria</taxon>
        <taxon>Aves</taxon>
        <taxon>Neognathae</taxon>
        <taxon>Neoaves</taxon>
        <taxon>Telluraves</taxon>
        <taxon>Australaves</taxon>
        <taxon>Falconiformes</taxon>
        <taxon>Falconidae</taxon>
        <taxon>Falco</taxon>
    </lineage>
</organism>
<name>A0A8C4TZZ6_FALTI</name>
<feature type="region of interest" description="Disordered" evidence="9">
    <location>
        <begin position="161"/>
        <end position="195"/>
    </location>
</feature>
<reference evidence="11" key="1">
    <citation type="submission" date="2025-08" db="UniProtKB">
        <authorList>
            <consortium name="Ensembl"/>
        </authorList>
    </citation>
    <scope>IDENTIFICATION</scope>
</reference>
<keyword evidence="3 8" id="KW-0175">Coiled coil</keyword>
<accession>A0A8C4TZZ6</accession>
<keyword evidence="2" id="KW-0282">Flagellum</keyword>
<feature type="region of interest" description="Disordered" evidence="9">
    <location>
        <begin position="703"/>
        <end position="728"/>
    </location>
</feature>
<dbReference type="Proteomes" id="UP000694562">
    <property type="component" value="Unplaced"/>
</dbReference>
<comment type="similarity">
    <text evidence="6">Belongs to the CFAP45 family.</text>
</comment>
<keyword evidence="12" id="KW-1185">Reference proteome</keyword>
<dbReference type="PANTHER" id="PTHR15504">
    <property type="entry name" value="NASOPHARYNGEAL EPITHELIUM SPECIFIC PROTEIN 1"/>
    <property type="match status" value="1"/>
</dbReference>
<dbReference type="GO" id="GO:0031514">
    <property type="term" value="C:motile cilium"/>
    <property type="evidence" value="ECO:0007669"/>
    <property type="project" value="UniProtKB-SubCell"/>
</dbReference>
<evidence type="ECO:0000256" key="3">
    <source>
        <dbReference type="ARBA" id="ARBA00023054"/>
    </source>
</evidence>
<feature type="region of interest" description="Disordered" evidence="9">
    <location>
        <begin position="535"/>
        <end position="566"/>
    </location>
</feature>
<dbReference type="AlphaFoldDB" id="A0A8C4TZZ6"/>
<evidence type="ECO:0000313" key="11">
    <source>
        <dbReference type="Ensembl" id="ENSFTIP00000005794.1"/>
    </source>
</evidence>
<sequence length="728" mass="82500">MTLHPHTPSALGLWCPPALLPGGGAPPRATINGSSFYGWRVLMRGGGWAKPGAPARVQGIWARGHPGMGTPPALHHGMAAAVPRGGAGPAGKGGAGVNAHEAAGVRAGCARARAPRHRAPPPQPSAAFGPAPCARSRAPRPRFQWSAGGSRLPWRRAAVAERSGMVSTASPGAPGPAPLPRRAPSQPRRRDGMARSTAAGGMLLRERQSLQQPCSSSPVVILQDVQTAPKVSPAGGHKPETTRLITKDLIRDLIIPAEKPAASLIIGQEDFQRIKAAARVLTTEQREAKLAALKAEKEAVLEAVSARKSAAKQKAILQQQTGKLSELEEAAQERAQYLLQRASRMRMEQEDEIKEFNELILGAKCHMIRDTQILEKQLITKELEEEEKRLAKMMEVERKKADEMQEELERKRKQELIRGRQELVKQMEQNAEERALRAKQRDQEAQQLLEYLEKLKMEDLQDLERRHEQQKKIQAEIKRINDENQRRKEEQRELERMADKRVLEYQRQKMEREAEVEAEQERIRWEKEKEMAQLRAMQERARDRQAEQDALRAKRSQEAAEREWRRKEKEVAQRRAEMNQMLKQSRLEQIAQREHAMAMHVQQDRHEFEKTLRAQKEQVEKEKAEEARRAGLQLAYASDIQRQMRERQQQLAQERVAAFEECQRLEEEAHQRSQRITQLKQQKMRELRASGIPEKYCAQVERRALSRASAAPGQAQSHKEQSSCSPAT</sequence>
<feature type="region of interest" description="Disordered" evidence="9">
    <location>
        <begin position="115"/>
        <end position="149"/>
    </location>
</feature>
<evidence type="ECO:0000256" key="2">
    <source>
        <dbReference type="ARBA" id="ARBA00022846"/>
    </source>
</evidence>
<evidence type="ECO:0000256" key="5">
    <source>
        <dbReference type="ARBA" id="ARBA00023273"/>
    </source>
</evidence>
<dbReference type="Pfam" id="PF13868">
    <property type="entry name" value="TPH"/>
    <property type="match status" value="1"/>
</dbReference>
<evidence type="ECO:0000256" key="6">
    <source>
        <dbReference type="ARBA" id="ARBA00034116"/>
    </source>
</evidence>
<comment type="subcellular location">
    <subcellularLocation>
        <location evidence="1">Cell projection</location>
        <location evidence="1">Cilium</location>
        <location evidence="1">Flagellum</location>
    </subcellularLocation>
</comment>
<evidence type="ECO:0000256" key="1">
    <source>
        <dbReference type="ARBA" id="ARBA00004230"/>
    </source>
</evidence>
<evidence type="ECO:0000256" key="9">
    <source>
        <dbReference type="SAM" id="MobiDB-lite"/>
    </source>
</evidence>
<feature type="compositionally biased region" description="Low complexity" evidence="9">
    <location>
        <begin position="125"/>
        <end position="136"/>
    </location>
</feature>
<evidence type="ECO:0000256" key="8">
    <source>
        <dbReference type="SAM" id="Coils"/>
    </source>
</evidence>
<dbReference type="OrthoDB" id="1902038at2759"/>
<feature type="coiled-coil region" evidence="8">
    <location>
        <begin position="605"/>
        <end position="682"/>
    </location>
</feature>
<feature type="domain" description="Trichohyalin-plectin-homology" evidence="10">
    <location>
        <begin position="347"/>
        <end position="694"/>
    </location>
</feature>
<evidence type="ECO:0000259" key="10">
    <source>
        <dbReference type="Pfam" id="PF13868"/>
    </source>
</evidence>
<dbReference type="OMA" id="DMYINEV"/>
<dbReference type="Ensembl" id="ENSFTIT00000006070.1">
    <property type="protein sequence ID" value="ENSFTIP00000005794.1"/>
    <property type="gene ID" value="ENSFTIG00000004013.1"/>
</dbReference>
<evidence type="ECO:0000256" key="7">
    <source>
        <dbReference type="ARBA" id="ARBA00034142"/>
    </source>
</evidence>
<reference evidence="11" key="2">
    <citation type="submission" date="2025-09" db="UniProtKB">
        <authorList>
            <consortium name="Ensembl"/>
        </authorList>
    </citation>
    <scope>IDENTIFICATION</scope>
</reference>